<dbReference type="Proteomes" id="UP000216001">
    <property type="component" value="Unassembled WGS sequence"/>
</dbReference>
<dbReference type="InterPro" id="IPR036390">
    <property type="entry name" value="WH_DNA-bd_sf"/>
</dbReference>
<dbReference type="EMBL" id="NOWC01000017">
    <property type="protein sequence ID" value="OZS73851.1"/>
    <property type="molecule type" value="Genomic_DNA"/>
</dbReference>
<organism evidence="4 5">
    <name type="scientific">Providencia rettgeri</name>
    <dbReference type="NCBI Taxonomy" id="587"/>
    <lineage>
        <taxon>Bacteria</taxon>
        <taxon>Pseudomonadati</taxon>
        <taxon>Pseudomonadota</taxon>
        <taxon>Gammaproteobacteria</taxon>
        <taxon>Enterobacterales</taxon>
        <taxon>Morganellaceae</taxon>
        <taxon>Providencia</taxon>
    </lineage>
</organism>
<evidence type="ECO:0000259" key="1">
    <source>
        <dbReference type="PROSITE" id="PS50931"/>
    </source>
</evidence>
<dbReference type="InterPro" id="IPR036388">
    <property type="entry name" value="WH-like_DNA-bd_sf"/>
</dbReference>
<dbReference type="EMBL" id="CAHPSF010000010">
    <property type="protein sequence ID" value="CAB5708094.1"/>
    <property type="molecule type" value="Genomic_DNA"/>
</dbReference>
<dbReference type="SUPFAM" id="SSF46785">
    <property type="entry name" value="Winged helix' DNA-binding domain"/>
    <property type="match status" value="1"/>
</dbReference>
<dbReference type="GO" id="GO:0003700">
    <property type="term" value="F:DNA-binding transcription factor activity"/>
    <property type="evidence" value="ECO:0007669"/>
    <property type="project" value="InterPro"/>
</dbReference>
<comment type="caution">
    <text evidence="4">The sequence shown here is derived from an EMBL/GenBank/DDBJ whole genome shotgun (WGS) entry which is preliminary data.</text>
</comment>
<dbReference type="PROSITE" id="PS50931">
    <property type="entry name" value="HTH_LYSR"/>
    <property type="match status" value="1"/>
</dbReference>
<reference evidence="2" key="2">
    <citation type="submission" date="2020-05" db="EMBL/GenBank/DDBJ databases">
        <authorList>
            <person name="Delgado-Blas J."/>
        </authorList>
    </citation>
    <scope>NUCLEOTIDE SEQUENCE</scope>
    <source>
        <strain evidence="2">BB1453</strain>
    </source>
</reference>
<feature type="domain" description="HTH lysR-type" evidence="1">
    <location>
        <begin position="5"/>
        <end position="57"/>
    </location>
</feature>
<dbReference type="RefSeq" id="WP_094961967.1">
    <property type="nucleotide sequence ID" value="NZ_ABDWLN020000109.1"/>
</dbReference>
<dbReference type="EMBL" id="JAHWLI010000036">
    <property type="protein sequence ID" value="MBW3117249.1"/>
    <property type="molecule type" value="Genomic_DNA"/>
</dbReference>
<dbReference type="Proteomes" id="UP001155882">
    <property type="component" value="Unassembled WGS sequence"/>
</dbReference>
<dbReference type="Pfam" id="PF00126">
    <property type="entry name" value="HTH_1"/>
    <property type="match status" value="1"/>
</dbReference>
<gene>
    <name evidence="4" type="ORF">CHI95_14200</name>
    <name evidence="2" type="ORF">GHA_03294</name>
    <name evidence="3" type="ORF">KYI77_12385</name>
</gene>
<dbReference type="AlphaFoldDB" id="A0A264VRB2"/>
<proteinExistence type="predicted"/>
<evidence type="ECO:0000313" key="2">
    <source>
        <dbReference type="EMBL" id="CAB5708094.1"/>
    </source>
</evidence>
<reference evidence="3" key="3">
    <citation type="submission" date="2021-07" db="EMBL/GenBank/DDBJ databases">
        <authorList>
            <person name="Stanton E."/>
        </authorList>
    </citation>
    <scope>NUCLEOTIDE SEQUENCE</scope>
    <source>
        <strain evidence="3">2021EL-01139</strain>
    </source>
</reference>
<evidence type="ECO:0000313" key="4">
    <source>
        <dbReference type="EMBL" id="OZS73851.1"/>
    </source>
</evidence>
<dbReference type="Gene3D" id="1.10.10.10">
    <property type="entry name" value="Winged helix-like DNA-binding domain superfamily/Winged helix DNA-binding domain"/>
    <property type="match status" value="1"/>
</dbReference>
<sequence length="68" mass="7607">MFFSKQLNQFIALAKNGSLNQAAESTNVTSSAISQGLILLEKKLGKNILVKKKIKYSFPIMAWSYLIK</sequence>
<reference evidence="4 5" key="1">
    <citation type="submission" date="2017-07" db="EMBL/GenBank/DDBJ databases">
        <title>blaIMP-27 on transferable plasmids in Proteus mirabilis and Providencia rettgeri.</title>
        <authorList>
            <person name="Potter R."/>
        </authorList>
    </citation>
    <scope>NUCLEOTIDE SEQUENCE [LARGE SCALE GENOMIC DNA]</scope>
    <source>
        <strain evidence="4 5">PR1</strain>
    </source>
</reference>
<name>A0A264VRB2_PRORE</name>
<evidence type="ECO:0000313" key="5">
    <source>
        <dbReference type="Proteomes" id="UP000216001"/>
    </source>
</evidence>
<accession>A0A264VRB2</accession>
<dbReference type="InterPro" id="IPR000847">
    <property type="entry name" value="LysR_HTH_N"/>
</dbReference>
<protein>
    <submittedName>
        <fullName evidence="2">Chromosome replication initiation inhibitor protein</fullName>
    </submittedName>
    <submittedName>
        <fullName evidence="3">LysR family transcriptional regulator</fullName>
    </submittedName>
</protein>
<evidence type="ECO:0000313" key="3">
    <source>
        <dbReference type="EMBL" id="MBW3117249.1"/>
    </source>
</evidence>
<dbReference type="Proteomes" id="UP000834611">
    <property type="component" value="Unassembled WGS sequence"/>
</dbReference>